<dbReference type="AlphaFoldDB" id="A0AAN6WQM5"/>
<keyword evidence="2" id="KW-0812">Transmembrane</keyword>
<name>A0AAN6WQM5_9PEZI</name>
<feature type="transmembrane region" description="Helical" evidence="2">
    <location>
        <begin position="152"/>
        <end position="174"/>
    </location>
</feature>
<dbReference type="Proteomes" id="UP001302126">
    <property type="component" value="Unassembled WGS sequence"/>
</dbReference>
<proteinExistence type="predicted"/>
<reference evidence="3" key="1">
    <citation type="journal article" date="2023" name="Mol. Phylogenet. Evol.">
        <title>Genome-scale phylogeny and comparative genomics of the fungal order Sordariales.</title>
        <authorList>
            <person name="Hensen N."/>
            <person name="Bonometti L."/>
            <person name="Westerberg I."/>
            <person name="Brannstrom I.O."/>
            <person name="Guillou S."/>
            <person name="Cros-Aarteil S."/>
            <person name="Calhoun S."/>
            <person name="Haridas S."/>
            <person name="Kuo A."/>
            <person name="Mondo S."/>
            <person name="Pangilinan J."/>
            <person name="Riley R."/>
            <person name="LaButti K."/>
            <person name="Andreopoulos B."/>
            <person name="Lipzen A."/>
            <person name="Chen C."/>
            <person name="Yan M."/>
            <person name="Daum C."/>
            <person name="Ng V."/>
            <person name="Clum A."/>
            <person name="Steindorff A."/>
            <person name="Ohm R.A."/>
            <person name="Martin F."/>
            <person name="Silar P."/>
            <person name="Natvig D.O."/>
            <person name="Lalanne C."/>
            <person name="Gautier V."/>
            <person name="Ament-Velasquez S.L."/>
            <person name="Kruys A."/>
            <person name="Hutchinson M.I."/>
            <person name="Powell A.J."/>
            <person name="Barry K."/>
            <person name="Miller A.N."/>
            <person name="Grigoriev I.V."/>
            <person name="Debuchy R."/>
            <person name="Gladieux P."/>
            <person name="Hiltunen Thoren M."/>
            <person name="Johannesson H."/>
        </authorList>
    </citation>
    <scope>NUCLEOTIDE SEQUENCE</scope>
    <source>
        <strain evidence="3">PSN309</strain>
    </source>
</reference>
<feature type="transmembrane region" description="Helical" evidence="2">
    <location>
        <begin position="118"/>
        <end position="140"/>
    </location>
</feature>
<reference evidence="3" key="2">
    <citation type="submission" date="2023-05" db="EMBL/GenBank/DDBJ databases">
        <authorList>
            <consortium name="Lawrence Berkeley National Laboratory"/>
            <person name="Steindorff A."/>
            <person name="Hensen N."/>
            <person name="Bonometti L."/>
            <person name="Westerberg I."/>
            <person name="Brannstrom I.O."/>
            <person name="Guillou S."/>
            <person name="Cros-Aarteil S."/>
            <person name="Calhoun S."/>
            <person name="Haridas S."/>
            <person name="Kuo A."/>
            <person name="Mondo S."/>
            <person name="Pangilinan J."/>
            <person name="Riley R."/>
            <person name="Labutti K."/>
            <person name="Andreopoulos B."/>
            <person name="Lipzen A."/>
            <person name="Chen C."/>
            <person name="Yanf M."/>
            <person name="Daum C."/>
            <person name="Ng V."/>
            <person name="Clum A."/>
            <person name="Ohm R."/>
            <person name="Martin F."/>
            <person name="Silar P."/>
            <person name="Natvig D."/>
            <person name="Lalanne C."/>
            <person name="Gautier V."/>
            <person name="Ament-Velasquez S.L."/>
            <person name="Kruys A."/>
            <person name="Hutchinson M.I."/>
            <person name="Powell A.J."/>
            <person name="Barry K."/>
            <person name="Miller A.N."/>
            <person name="Grigoriev I.V."/>
            <person name="Debuchy R."/>
            <person name="Gladieux P."/>
            <person name="Thoren M.H."/>
            <person name="Johannesson H."/>
        </authorList>
    </citation>
    <scope>NUCLEOTIDE SEQUENCE</scope>
    <source>
        <strain evidence="3">PSN309</strain>
    </source>
</reference>
<keyword evidence="2" id="KW-0472">Membrane</keyword>
<keyword evidence="2" id="KW-1133">Transmembrane helix</keyword>
<keyword evidence="4" id="KW-1185">Reference proteome</keyword>
<evidence type="ECO:0000256" key="2">
    <source>
        <dbReference type="SAM" id="Phobius"/>
    </source>
</evidence>
<organism evidence="3 4">
    <name type="scientific">Podospora australis</name>
    <dbReference type="NCBI Taxonomy" id="1536484"/>
    <lineage>
        <taxon>Eukaryota</taxon>
        <taxon>Fungi</taxon>
        <taxon>Dikarya</taxon>
        <taxon>Ascomycota</taxon>
        <taxon>Pezizomycotina</taxon>
        <taxon>Sordariomycetes</taxon>
        <taxon>Sordariomycetidae</taxon>
        <taxon>Sordariales</taxon>
        <taxon>Podosporaceae</taxon>
        <taxon>Podospora</taxon>
    </lineage>
</organism>
<protein>
    <submittedName>
        <fullName evidence="3">Uncharacterized protein</fullName>
    </submittedName>
</protein>
<evidence type="ECO:0000313" key="3">
    <source>
        <dbReference type="EMBL" id="KAK4186528.1"/>
    </source>
</evidence>
<dbReference type="EMBL" id="MU864421">
    <property type="protein sequence ID" value="KAK4186528.1"/>
    <property type="molecule type" value="Genomic_DNA"/>
</dbReference>
<gene>
    <name evidence="3" type="ORF">QBC35DRAFT_500923</name>
</gene>
<feature type="region of interest" description="Disordered" evidence="1">
    <location>
        <begin position="56"/>
        <end position="80"/>
    </location>
</feature>
<accession>A0AAN6WQM5</accession>
<evidence type="ECO:0000256" key="1">
    <source>
        <dbReference type="SAM" id="MobiDB-lite"/>
    </source>
</evidence>
<sequence>MASFSRGLGPQFFLLLRQQPSTCARCINSSSSSSQPLNHLLLRARFSSSPLRLAIKSKSKPSPSKKPQQPLLQPSAPASKPKANISPLLASARVVPSTFAEQLAVKGRTILYESPSHLWFRIGCFSSAAFCVSYTVYQYWTILLHPPPDLYWWIPHAFGVICVFMAGMGMYFVLGTGRIVRSITAVPAASIAKLAKSSGASPIYIEVTSQRMAPFLPPKKKLYLPDEVQLPFRMLGIFGTAGGINEPRKERLSLVEQVRAARKEIEDKKKEREYTMNHLMTAPFRDAKKAFGGMWSGIKRSFSREGFAKIKLGEQEFKLDVMGGWALDDGRAMDRLLAVRPNALSGGAGSILRR</sequence>
<feature type="compositionally biased region" description="Low complexity" evidence="1">
    <location>
        <begin position="60"/>
        <end position="79"/>
    </location>
</feature>
<evidence type="ECO:0000313" key="4">
    <source>
        <dbReference type="Proteomes" id="UP001302126"/>
    </source>
</evidence>
<comment type="caution">
    <text evidence="3">The sequence shown here is derived from an EMBL/GenBank/DDBJ whole genome shotgun (WGS) entry which is preliminary data.</text>
</comment>